<name>A0ABY7SSC8_9RHOB</name>
<proteinExistence type="predicted"/>
<sequence length="111" mass="12281">MLIYKIFRAEEWAAMQTQGRTDGAPVDVADGFVHLSTAAQLPVTLAKHFAAETDLILLACESDALGDALHWEPSRGGDLFPHLYRPLSMDDLLWTRPIRRDANGHVTGPLE</sequence>
<dbReference type="RefSeq" id="WP_272857509.1">
    <property type="nucleotide sequence ID" value="NZ_CP067134.1"/>
</dbReference>
<dbReference type="Proteomes" id="UP001218412">
    <property type="component" value="Chromosome"/>
</dbReference>
<evidence type="ECO:0000313" key="1">
    <source>
        <dbReference type="EMBL" id="WCR09398.1"/>
    </source>
</evidence>
<dbReference type="Pfam" id="PF06108">
    <property type="entry name" value="DUF952"/>
    <property type="match status" value="1"/>
</dbReference>
<dbReference type="EMBL" id="CP067134">
    <property type="protein sequence ID" value="WCR09398.1"/>
    <property type="molecule type" value="Genomic_DNA"/>
</dbReference>
<gene>
    <name evidence="1" type="ORF">JHW45_09685</name>
</gene>
<protein>
    <submittedName>
        <fullName evidence="1">DUF952 domain-containing protein</fullName>
    </submittedName>
</protein>
<organism evidence="1 2">
    <name type="scientific">Paracoccus stylophorae</name>
    <dbReference type="NCBI Taxonomy" id="659350"/>
    <lineage>
        <taxon>Bacteria</taxon>
        <taxon>Pseudomonadati</taxon>
        <taxon>Pseudomonadota</taxon>
        <taxon>Alphaproteobacteria</taxon>
        <taxon>Rhodobacterales</taxon>
        <taxon>Paracoccaceae</taxon>
        <taxon>Paracoccus</taxon>
    </lineage>
</organism>
<reference evidence="1 2" key="1">
    <citation type="submission" date="2021-01" db="EMBL/GenBank/DDBJ databases">
        <title>Biogeographic distribution of Paracoccus.</title>
        <authorList>
            <person name="Hollensteiner J."/>
            <person name="Leineberger J."/>
            <person name="Brinkhoff T."/>
            <person name="Daniel R."/>
        </authorList>
    </citation>
    <scope>NUCLEOTIDE SEQUENCE [LARGE SCALE GENOMIC DNA]</scope>
    <source>
        <strain evidence="1 2">LMG25392</strain>
    </source>
</reference>
<dbReference type="InterPro" id="IPR009297">
    <property type="entry name" value="DUF952"/>
</dbReference>
<dbReference type="SUPFAM" id="SSF56399">
    <property type="entry name" value="ADP-ribosylation"/>
    <property type="match status" value="1"/>
</dbReference>
<accession>A0ABY7SSC8</accession>
<dbReference type="PANTHER" id="PTHR34129:SF1">
    <property type="entry name" value="DUF952 DOMAIN-CONTAINING PROTEIN"/>
    <property type="match status" value="1"/>
</dbReference>
<keyword evidence="2" id="KW-1185">Reference proteome</keyword>
<evidence type="ECO:0000313" key="2">
    <source>
        <dbReference type="Proteomes" id="UP001218412"/>
    </source>
</evidence>
<dbReference type="PANTHER" id="PTHR34129">
    <property type="entry name" value="BLR1139 PROTEIN"/>
    <property type="match status" value="1"/>
</dbReference>
<dbReference type="Gene3D" id="3.20.170.20">
    <property type="entry name" value="Protein of unknown function DUF952"/>
    <property type="match status" value="1"/>
</dbReference>